<reference evidence="4 5" key="1">
    <citation type="journal article" date="2015" name="Genome Biol. Evol.">
        <title>Phylogenomic analyses indicate that early fungi evolved digesting cell walls of algal ancestors of land plants.</title>
        <authorList>
            <person name="Chang Y."/>
            <person name="Wang S."/>
            <person name="Sekimoto S."/>
            <person name="Aerts A.L."/>
            <person name="Choi C."/>
            <person name="Clum A."/>
            <person name="LaButti K.M."/>
            <person name="Lindquist E.A."/>
            <person name="Yee Ngan C."/>
            <person name="Ohm R.A."/>
            <person name="Salamov A.A."/>
            <person name="Grigoriev I.V."/>
            <person name="Spatafora J.W."/>
            <person name="Berbee M.L."/>
        </authorList>
    </citation>
    <scope>NUCLEOTIDE SEQUENCE [LARGE SCALE GENOMIC DNA]</scope>
    <source>
        <strain evidence="4 5">NRRL 1564</strain>
    </source>
</reference>
<dbReference type="InterPro" id="IPR019734">
    <property type="entry name" value="TPR_rpt"/>
</dbReference>
<keyword evidence="2 3" id="KW-0802">TPR repeat</keyword>
<dbReference type="PANTHER" id="PTHR15704">
    <property type="entry name" value="SUPERKILLER 3 PROTEIN-RELATED"/>
    <property type="match status" value="1"/>
</dbReference>
<dbReference type="PANTHER" id="PTHR15704:SF7">
    <property type="entry name" value="SUPERKILLER COMPLEX PROTEIN 3"/>
    <property type="match status" value="1"/>
</dbReference>
<keyword evidence="5" id="KW-1185">Reference proteome</keyword>
<dbReference type="GO" id="GO:0055087">
    <property type="term" value="C:Ski complex"/>
    <property type="evidence" value="ECO:0007669"/>
    <property type="project" value="InterPro"/>
</dbReference>
<sequence length="228" mass="25355">MEVGDAQGAVEYFQKAVEIEPDHAVHHARLGSAYWQLGGQWRSDRQYAYTSWLQAARLDAGIAEVFSGLGRWYQEHGYDAERAKKCLAKCMALDSTNSTAGAALADIYVAEGSDDLCEALLVQATDASYGQRWAWRRLGFLWLRQGRGEQAVSAFQSALSGDRGDARCWEGLCEAYQSIGRMHTSVKVAQRVVELEPQGVAGYWLCAQTSMRARRVEDALQYFVQAAE</sequence>
<dbReference type="GO" id="GO:0006401">
    <property type="term" value="P:RNA catabolic process"/>
    <property type="evidence" value="ECO:0007669"/>
    <property type="project" value="InterPro"/>
</dbReference>
<keyword evidence="1" id="KW-0677">Repeat</keyword>
<dbReference type="Proteomes" id="UP000242474">
    <property type="component" value="Unassembled WGS sequence"/>
</dbReference>
<name>A0A2G5B648_COERN</name>
<dbReference type="AlphaFoldDB" id="A0A2G5B648"/>
<evidence type="ECO:0000256" key="1">
    <source>
        <dbReference type="ARBA" id="ARBA00022737"/>
    </source>
</evidence>
<dbReference type="PROSITE" id="PS50005">
    <property type="entry name" value="TPR"/>
    <property type="match status" value="2"/>
</dbReference>
<dbReference type="STRING" id="763665.A0A2G5B648"/>
<evidence type="ECO:0000256" key="3">
    <source>
        <dbReference type="PROSITE-ProRule" id="PRU00339"/>
    </source>
</evidence>
<dbReference type="InterPro" id="IPR039226">
    <property type="entry name" value="Ski3/TTC37"/>
</dbReference>
<dbReference type="InterPro" id="IPR011990">
    <property type="entry name" value="TPR-like_helical_dom_sf"/>
</dbReference>
<feature type="repeat" description="TPR" evidence="3">
    <location>
        <begin position="132"/>
        <end position="165"/>
    </location>
</feature>
<dbReference type="EMBL" id="KZ303517">
    <property type="protein sequence ID" value="PIA14496.1"/>
    <property type="molecule type" value="Genomic_DNA"/>
</dbReference>
<proteinExistence type="predicted"/>
<dbReference type="SUPFAM" id="SSF48452">
    <property type="entry name" value="TPR-like"/>
    <property type="match status" value="1"/>
</dbReference>
<protein>
    <submittedName>
        <fullName evidence="4">TPR-like protein</fullName>
    </submittedName>
</protein>
<dbReference type="Gene3D" id="1.25.40.10">
    <property type="entry name" value="Tetratricopeptide repeat domain"/>
    <property type="match status" value="1"/>
</dbReference>
<feature type="non-terminal residue" evidence="4">
    <location>
        <position position="228"/>
    </location>
</feature>
<dbReference type="OrthoDB" id="421075at2759"/>
<evidence type="ECO:0000256" key="2">
    <source>
        <dbReference type="ARBA" id="ARBA00022803"/>
    </source>
</evidence>
<organism evidence="4 5">
    <name type="scientific">Coemansia reversa (strain ATCC 12441 / NRRL 1564)</name>
    <dbReference type="NCBI Taxonomy" id="763665"/>
    <lineage>
        <taxon>Eukaryota</taxon>
        <taxon>Fungi</taxon>
        <taxon>Fungi incertae sedis</taxon>
        <taxon>Zoopagomycota</taxon>
        <taxon>Kickxellomycotina</taxon>
        <taxon>Kickxellomycetes</taxon>
        <taxon>Kickxellales</taxon>
        <taxon>Kickxellaceae</taxon>
        <taxon>Coemansia</taxon>
    </lineage>
</organism>
<feature type="repeat" description="TPR" evidence="3">
    <location>
        <begin position="1"/>
        <end position="23"/>
    </location>
</feature>
<gene>
    <name evidence="4" type="ORF">COEREDRAFT_46955</name>
</gene>
<dbReference type="Pfam" id="PF13181">
    <property type="entry name" value="TPR_8"/>
    <property type="match status" value="1"/>
</dbReference>
<evidence type="ECO:0000313" key="4">
    <source>
        <dbReference type="EMBL" id="PIA14496.1"/>
    </source>
</evidence>
<accession>A0A2G5B648</accession>
<evidence type="ECO:0000313" key="5">
    <source>
        <dbReference type="Proteomes" id="UP000242474"/>
    </source>
</evidence>